<evidence type="ECO:0000313" key="4">
    <source>
        <dbReference type="Proteomes" id="UP001375743"/>
    </source>
</evidence>
<dbReference type="RefSeq" id="WP_418159832.1">
    <property type="nucleotide sequence ID" value="NZ_JBBLZC010000011.1"/>
</dbReference>
<organism evidence="3 4">
    <name type="scientific">Benzoatithermus flavus</name>
    <dbReference type="NCBI Taxonomy" id="3108223"/>
    <lineage>
        <taxon>Bacteria</taxon>
        <taxon>Pseudomonadati</taxon>
        <taxon>Pseudomonadota</taxon>
        <taxon>Alphaproteobacteria</taxon>
        <taxon>Geminicoccales</taxon>
        <taxon>Geminicoccaceae</taxon>
        <taxon>Benzoatithermus</taxon>
    </lineage>
</organism>
<reference evidence="3 4" key="1">
    <citation type="submission" date="2024-01" db="EMBL/GenBank/DDBJ databases">
        <title>Multi-omics insights into the function and evolution of sodium benzoate biodegradation pathways in Benzoatithermus flavus gen. nov., sp. nov. from hot spring.</title>
        <authorList>
            <person name="Hu C.-J."/>
            <person name="Li W.-J."/>
        </authorList>
    </citation>
    <scope>NUCLEOTIDE SEQUENCE [LARGE SCALE GENOMIC DNA]</scope>
    <source>
        <strain evidence="3 4">SYSU G07066</strain>
    </source>
</reference>
<feature type="chain" id="PRO_5047456980" evidence="2">
    <location>
        <begin position="24"/>
        <end position="106"/>
    </location>
</feature>
<accession>A0ABU8XSF4</accession>
<evidence type="ECO:0000256" key="1">
    <source>
        <dbReference type="SAM" id="MobiDB-lite"/>
    </source>
</evidence>
<keyword evidence="2" id="KW-0732">Signal</keyword>
<dbReference type="EMBL" id="JBBLZC010000011">
    <property type="protein sequence ID" value="MEK0083981.1"/>
    <property type="molecule type" value="Genomic_DNA"/>
</dbReference>
<gene>
    <name evidence="3" type="ORF">U1T56_12530</name>
</gene>
<keyword evidence="4" id="KW-1185">Reference proteome</keyword>
<dbReference type="Proteomes" id="UP001375743">
    <property type="component" value="Unassembled WGS sequence"/>
</dbReference>
<protein>
    <submittedName>
        <fullName evidence="3">Uncharacterized protein</fullName>
    </submittedName>
</protein>
<evidence type="ECO:0000313" key="3">
    <source>
        <dbReference type="EMBL" id="MEK0083981.1"/>
    </source>
</evidence>
<proteinExistence type="predicted"/>
<sequence length="106" mass="10876">MKKLTLASAVLLAFTLPPTMSDAAGNGPNTPKVNGKPIREAATRATNNQTAVACSICFTCGGDWPVFAGSIRSVGDFPTERGAACDGTLPSSPQGRSDGSPFLCCR</sequence>
<feature type="region of interest" description="Disordered" evidence="1">
    <location>
        <begin position="82"/>
        <end position="106"/>
    </location>
</feature>
<evidence type="ECO:0000256" key="2">
    <source>
        <dbReference type="SAM" id="SignalP"/>
    </source>
</evidence>
<name>A0ABU8XSF4_9PROT</name>
<comment type="caution">
    <text evidence="3">The sequence shown here is derived from an EMBL/GenBank/DDBJ whole genome shotgun (WGS) entry which is preliminary data.</text>
</comment>
<feature type="signal peptide" evidence="2">
    <location>
        <begin position="1"/>
        <end position="23"/>
    </location>
</feature>